<evidence type="ECO:0000313" key="2">
    <source>
        <dbReference type="EMBL" id="KAF7260454.1"/>
    </source>
</evidence>
<feature type="non-terminal residue" evidence="2">
    <location>
        <position position="1"/>
    </location>
</feature>
<proteinExistence type="predicted"/>
<dbReference type="EMBL" id="JTDE01000740">
    <property type="protein sequence ID" value="KAF7260454.1"/>
    <property type="molecule type" value="Genomic_DNA"/>
</dbReference>
<comment type="caution">
    <text evidence="2">The sequence shown here is derived from an EMBL/GenBank/DDBJ whole genome shotgun (WGS) entry which is preliminary data.</text>
</comment>
<name>A0A8S9Z0W6_9TREM</name>
<feature type="transmembrane region" description="Helical" evidence="1">
    <location>
        <begin position="6"/>
        <end position="27"/>
    </location>
</feature>
<sequence length="80" mass="9178">QQRTTYFAAGINWTLCHASAALIYAFVNLVPTDQSTRQSERQWRTKTVITMYSACTHFDVHQSSAAQTSWLEQNLRLVDI</sequence>
<organism evidence="2 3">
    <name type="scientific">Paragonimus skrjabini miyazakii</name>
    <dbReference type="NCBI Taxonomy" id="59628"/>
    <lineage>
        <taxon>Eukaryota</taxon>
        <taxon>Metazoa</taxon>
        <taxon>Spiralia</taxon>
        <taxon>Lophotrochozoa</taxon>
        <taxon>Platyhelminthes</taxon>
        <taxon>Trematoda</taxon>
        <taxon>Digenea</taxon>
        <taxon>Plagiorchiida</taxon>
        <taxon>Troglotremata</taxon>
        <taxon>Troglotrematidae</taxon>
        <taxon>Paragonimus</taxon>
    </lineage>
</organism>
<keyword evidence="1" id="KW-1133">Transmembrane helix</keyword>
<accession>A0A8S9Z0W6</accession>
<reference evidence="2" key="1">
    <citation type="submission" date="2019-07" db="EMBL/GenBank/DDBJ databases">
        <title>Annotation for the trematode Paragonimus miyazaki's.</title>
        <authorList>
            <person name="Choi Y.-J."/>
        </authorList>
    </citation>
    <scope>NUCLEOTIDE SEQUENCE</scope>
    <source>
        <strain evidence="2">Japan</strain>
    </source>
</reference>
<keyword evidence="1" id="KW-0812">Transmembrane</keyword>
<dbReference type="Proteomes" id="UP000822476">
    <property type="component" value="Unassembled WGS sequence"/>
</dbReference>
<keyword evidence="3" id="KW-1185">Reference proteome</keyword>
<evidence type="ECO:0000256" key="1">
    <source>
        <dbReference type="SAM" id="Phobius"/>
    </source>
</evidence>
<dbReference type="AlphaFoldDB" id="A0A8S9Z0W6"/>
<keyword evidence="1" id="KW-0472">Membrane</keyword>
<gene>
    <name evidence="2" type="ORF">EG68_02856</name>
</gene>
<evidence type="ECO:0000313" key="3">
    <source>
        <dbReference type="Proteomes" id="UP000822476"/>
    </source>
</evidence>
<protein>
    <submittedName>
        <fullName evidence="2">Uncharacterized protein</fullName>
    </submittedName>
</protein>